<dbReference type="PANTHER" id="PTHR11276">
    <property type="entry name" value="DNA POLYMERASE TYPE-X FAMILY MEMBER"/>
    <property type="match status" value="1"/>
</dbReference>
<protein>
    <recommendedName>
        <fullName evidence="11">DNA polymerase</fullName>
        <ecNumber evidence="11">2.7.7.7</ecNumber>
    </recommendedName>
</protein>
<organism evidence="14">
    <name type="scientific">Absidia glauca</name>
    <name type="common">Pin mould</name>
    <dbReference type="NCBI Taxonomy" id="4829"/>
    <lineage>
        <taxon>Eukaryota</taxon>
        <taxon>Fungi</taxon>
        <taxon>Fungi incertae sedis</taxon>
        <taxon>Mucoromycota</taxon>
        <taxon>Mucoromycotina</taxon>
        <taxon>Mucoromycetes</taxon>
        <taxon>Mucorales</taxon>
        <taxon>Cunninghamellaceae</taxon>
        <taxon>Absidia</taxon>
    </lineage>
</organism>
<evidence type="ECO:0000313" key="14">
    <source>
        <dbReference type="EMBL" id="SAM01458.1"/>
    </source>
</evidence>
<dbReference type="OrthoDB" id="205514at2759"/>
<dbReference type="InterPro" id="IPR043519">
    <property type="entry name" value="NT_sf"/>
</dbReference>
<keyword evidence="3 11" id="KW-0808">Transferase</keyword>
<dbReference type="Gene3D" id="3.30.210.10">
    <property type="entry name" value="DNA polymerase, thumb domain"/>
    <property type="match status" value="1"/>
</dbReference>
<feature type="domain" description="BRCT" evidence="13">
    <location>
        <begin position="1"/>
        <end position="87"/>
    </location>
</feature>
<dbReference type="InParanoid" id="A0A168NYM3"/>
<dbReference type="GO" id="GO:0006303">
    <property type="term" value="P:double-strand break repair via nonhomologous end joining"/>
    <property type="evidence" value="ECO:0007669"/>
    <property type="project" value="TreeGrafter"/>
</dbReference>
<dbReference type="InterPro" id="IPR010996">
    <property type="entry name" value="HHH_MUS81"/>
</dbReference>
<dbReference type="Pfam" id="PF14716">
    <property type="entry name" value="HHH_8"/>
    <property type="match status" value="1"/>
</dbReference>
<evidence type="ECO:0000256" key="10">
    <source>
        <dbReference type="ARBA" id="ARBA00049244"/>
    </source>
</evidence>
<dbReference type="Gene3D" id="3.40.50.10190">
    <property type="entry name" value="BRCT domain"/>
    <property type="match status" value="1"/>
</dbReference>
<evidence type="ECO:0000256" key="12">
    <source>
        <dbReference type="SAM" id="MobiDB-lite"/>
    </source>
</evidence>
<dbReference type="Pfam" id="PF14791">
    <property type="entry name" value="DNA_pol_B_thumb"/>
    <property type="match status" value="1"/>
</dbReference>
<dbReference type="InterPro" id="IPR002008">
    <property type="entry name" value="DNA_pol_X_beta-like"/>
</dbReference>
<keyword evidence="2" id="KW-0237">DNA synthesis</keyword>
<name>A0A168NYM3_ABSGL</name>
<dbReference type="GO" id="GO:0005634">
    <property type="term" value="C:nucleus"/>
    <property type="evidence" value="ECO:0007669"/>
    <property type="project" value="UniProtKB-SubCell"/>
</dbReference>
<evidence type="ECO:0000313" key="15">
    <source>
        <dbReference type="Proteomes" id="UP000078561"/>
    </source>
</evidence>
<evidence type="ECO:0000256" key="6">
    <source>
        <dbReference type="ARBA" id="ARBA00022763"/>
    </source>
</evidence>
<dbReference type="SUPFAM" id="SSF81301">
    <property type="entry name" value="Nucleotidyltransferase"/>
    <property type="match status" value="1"/>
</dbReference>
<keyword evidence="5" id="KW-0235">DNA replication</keyword>
<gene>
    <name evidence="14" type="primary">ABSGL_07199.1 scaffold 8717</name>
</gene>
<evidence type="ECO:0000259" key="13">
    <source>
        <dbReference type="PROSITE" id="PS50172"/>
    </source>
</evidence>
<proteinExistence type="inferred from homology"/>
<dbReference type="Pfam" id="PF16589">
    <property type="entry name" value="BRCT_2"/>
    <property type="match status" value="1"/>
</dbReference>
<accession>A0A168NYM3</accession>
<comment type="catalytic activity">
    <reaction evidence="10 11">
        <text>DNA(n) + a 2'-deoxyribonucleoside 5'-triphosphate = DNA(n+1) + diphosphate</text>
        <dbReference type="Rhea" id="RHEA:22508"/>
        <dbReference type="Rhea" id="RHEA-COMP:17339"/>
        <dbReference type="Rhea" id="RHEA-COMP:17340"/>
        <dbReference type="ChEBI" id="CHEBI:33019"/>
        <dbReference type="ChEBI" id="CHEBI:61560"/>
        <dbReference type="ChEBI" id="CHEBI:173112"/>
        <dbReference type="EC" id="2.7.7.7"/>
    </reaction>
</comment>
<dbReference type="Proteomes" id="UP000078561">
    <property type="component" value="Unassembled WGS sequence"/>
</dbReference>
<dbReference type="InterPro" id="IPR018944">
    <property type="entry name" value="DNA_pol_lambd_fingers_domain"/>
</dbReference>
<dbReference type="EMBL" id="LT553527">
    <property type="protein sequence ID" value="SAM01458.1"/>
    <property type="molecule type" value="Genomic_DNA"/>
</dbReference>
<dbReference type="CDD" id="cd00141">
    <property type="entry name" value="NT_POLXc"/>
    <property type="match status" value="1"/>
</dbReference>
<keyword evidence="15" id="KW-1185">Reference proteome</keyword>
<dbReference type="Gene3D" id="1.10.150.110">
    <property type="entry name" value="DNA polymerase beta, N-terminal domain-like"/>
    <property type="match status" value="1"/>
</dbReference>
<evidence type="ECO:0000256" key="2">
    <source>
        <dbReference type="ARBA" id="ARBA00022634"/>
    </source>
</evidence>
<dbReference type="PROSITE" id="PS50172">
    <property type="entry name" value="BRCT"/>
    <property type="match status" value="1"/>
</dbReference>
<keyword evidence="7 11" id="KW-0239">DNA-directed DNA polymerase</keyword>
<dbReference type="SUPFAM" id="SSF81585">
    <property type="entry name" value="PsbU/PolX domain-like"/>
    <property type="match status" value="1"/>
</dbReference>
<dbReference type="Pfam" id="PF10391">
    <property type="entry name" value="DNA_pol_lambd_f"/>
    <property type="match status" value="1"/>
</dbReference>
<dbReference type="InterPro" id="IPR028207">
    <property type="entry name" value="DNA_pol_B_palm_palm"/>
</dbReference>
<feature type="compositionally biased region" description="Acidic residues" evidence="12">
    <location>
        <begin position="123"/>
        <end position="135"/>
    </location>
</feature>
<dbReference type="SUPFAM" id="SSF52113">
    <property type="entry name" value="BRCT domain"/>
    <property type="match status" value="1"/>
</dbReference>
<dbReference type="EC" id="2.7.7.7" evidence="11"/>
<dbReference type="AlphaFoldDB" id="A0A168NYM3"/>
<dbReference type="InterPro" id="IPR022312">
    <property type="entry name" value="DNA_pol_X"/>
</dbReference>
<sequence length="504" mass="57190">MFKQQAFYIINEKLESSKVGAMAQIVEKNGGEMAKNQHSADIVLTALKSSARIKRHLKNRKIPVLDIQWLMDCAKKKKQIPIDDYRLLADDKPEAAHSKSDSKTDDKPEATHSKSGSKTDDYIPNDDEEDAESNDIDPSFNNTRYECLRNTPLKPKHNGKLLAYLRLLEKSRQLDMNNMNSLAYRHAISAIKSYPRKLRSDKEAGKILGIGSKIRATIKIYLETGTVPEAEALLADNRFRTLKLFNKCFGPSTAIAWWDMGYRSLQQVLDQGSLTHSVRLGIQLLPDFILPLERGDVEELIGIIEKNVKQLNEQLLVTPVGGYRRGKQKSGDLDIIVSSVQAMDMSDILPTLLDRLASQGYIKHVLWKSLKGASTLKDRDRKQKGADQHDNDYYIINKSSRRSGFDDLAKAFTCFMQPSKGIGRQVDFIVATFDEYPTALLGWTGSRQFERSIKDYAKKEKNIKIKSNEMITRSIPEKRLIVRNEKDIFEALGIPFVPPHCRNC</sequence>
<dbReference type="FunCoup" id="A0A168NYM3">
    <property type="interactions" value="243"/>
</dbReference>
<dbReference type="PRINTS" id="PR00870">
    <property type="entry name" value="DNAPOLXBETA"/>
</dbReference>
<evidence type="ECO:0000256" key="5">
    <source>
        <dbReference type="ARBA" id="ARBA00022705"/>
    </source>
</evidence>
<keyword evidence="6 11" id="KW-0227">DNA damage</keyword>
<dbReference type="GO" id="GO:0016829">
    <property type="term" value="F:lyase activity"/>
    <property type="evidence" value="ECO:0007669"/>
    <property type="project" value="UniProtKB-KW"/>
</dbReference>
<dbReference type="SMART" id="SM00483">
    <property type="entry name" value="POLXc"/>
    <property type="match status" value="1"/>
</dbReference>
<evidence type="ECO:0000256" key="1">
    <source>
        <dbReference type="ARBA" id="ARBA00001936"/>
    </source>
</evidence>
<evidence type="ECO:0000256" key="8">
    <source>
        <dbReference type="ARBA" id="ARBA00023204"/>
    </source>
</evidence>
<comment type="subcellular location">
    <subcellularLocation>
        <location evidence="11">Nucleus</location>
    </subcellularLocation>
</comment>
<evidence type="ECO:0000256" key="9">
    <source>
        <dbReference type="ARBA" id="ARBA00023239"/>
    </source>
</evidence>
<keyword evidence="11" id="KW-0539">Nucleus</keyword>
<dbReference type="InterPro" id="IPR001357">
    <property type="entry name" value="BRCT_dom"/>
</dbReference>
<comment type="similarity">
    <text evidence="11">Belongs to the DNA polymerase type-X family.</text>
</comment>
<dbReference type="InterPro" id="IPR037160">
    <property type="entry name" value="DNA_Pol_thumb_sf"/>
</dbReference>
<feature type="compositionally biased region" description="Basic and acidic residues" evidence="12">
    <location>
        <begin position="92"/>
        <end position="121"/>
    </location>
</feature>
<keyword evidence="9" id="KW-0456">Lyase</keyword>
<dbReference type="GO" id="GO:0003677">
    <property type="term" value="F:DNA binding"/>
    <property type="evidence" value="ECO:0007669"/>
    <property type="project" value="UniProtKB-UniRule"/>
</dbReference>
<dbReference type="GO" id="GO:0003887">
    <property type="term" value="F:DNA-directed DNA polymerase activity"/>
    <property type="evidence" value="ECO:0007669"/>
    <property type="project" value="UniProtKB-UniRule"/>
</dbReference>
<evidence type="ECO:0000256" key="11">
    <source>
        <dbReference type="RuleBase" id="RU366014"/>
    </source>
</evidence>
<dbReference type="OMA" id="THICTES"/>
<dbReference type="InterPro" id="IPR036420">
    <property type="entry name" value="BRCT_dom_sf"/>
</dbReference>
<comment type="cofactor">
    <cofactor evidence="1">
        <name>Mn(2+)</name>
        <dbReference type="ChEBI" id="CHEBI:29035"/>
    </cofactor>
</comment>
<dbReference type="PANTHER" id="PTHR11276:SF28">
    <property type="entry name" value="DNA POLYMERASE LAMBDA"/>
    <property type="match status" value="1"/>
</dbReference>
<feature type="region of interest" description="Disordered" evidence="12">
    <location>
        <begin position="92"/>
        <end position="141"/>
    </location>
</feature>
<dbReference type="STRING" id="4829.A0A168NYM3"/>
<evidence type="ECO:0000256" key="4">
    <source>
        <dbReference type="ARBA" id="ARBA00022695"/>
    </source>
</evidence>
<reference evidence="14" key="1">
    <citation type="submission" date="2016-04" db="EMBL/GenBank/DDBJ databases">
        <authorList>
            <person name="Evans L.H."/>
            <person name="Alamgir A."/>
            <person name="Owens N."/>
            <person name="Weber N.D."/>
            <person name="Virtaneva K."/>
            <person name="Barbian K."/>
            <person name="Babar A."/>
            <person name="Rosenke K."/>
        </authorList>
    </citation>
    <scope>NUCLEOTIDE SEQUENCE [LARGE SCALE GENOMIC DNA]</scope>
    <source>
        <strain evidence="14">CBS 101.48</strain>
    </source>
</reference>
<evidence type="ECO:0000256" key="7">
    <source>
        <dbReference type="ARBA" id="ARBA00022932"/>
    </source>
</evidence>
<dbReference type="InterPro" id="IPR027421">
    <property type="entry name" value="DNA_pol_lamdba_lyase_dom_sf"/>
</dbReference>
<dbReference type="SUPFAM" id="SSF47802">
    <property type="entry name" value="DNA polymerase beta, N-terminal domain-like"/>
    <property type="match status" value="1"/>
</dbReference>
<dbReference type="Gene3D" id="1.10.150.20">
    <property type="entry name" value="5' to 3' exonuclease, C-terminal subdomain"/>
    <property type="match status" value="1"/>
</dbReference>
<keyword evidence="4 11" id="KW-0548">Nucleotidyltransferase</keyword>
<dbReference type="GO" id="GO:0046872">
    <property type="term" value="F:metal ion binding"/>
    <property type="evidence" value="ECO:0007669"/>
    <property type="project" value="UniProtKB-UniRule"/>
</dbReference>
<keyword evidence="8 11" id="KW-0234">DNA repair</keyword>
<dbReference type="Gene3D" id="3.30.460.10">
    <property type="entry name" value="Beta Polymerase, domain 2"/>
    <property type="match status" value="1"/>
</dbReference>
<dbReference type="PRINTS" id="PR00869">
    <property type="entry name" value="DNAPOLX"/>
</dbReference>
<dbReference type="Pfam" id="PF14792">
    <property type="entry name" value="DNA_pol_B_palm"/>
    <property type="match status" value="1"/>
</dbReference>
<comment type="function">
    <text evidence="11">DNA polymerase that functions in several pathways of DNA repair. Involved in base excision repair (BER) responsible for repair of lesions that give rise to abasic (AP) sites in DNA. Also contributes to DNA double-strand break repair by non-homologous end joining and homologous recombination. Has both template-dependent and template-independent (terminal transferase) DNA polymerase activities. Has also a 5'-deoxyribose-5-phosphate lyase (dRP lyase) activity.</text>
</comment>
<dbReference type="InterPro" id="IPR029398">
    <property type="entry name" value="PolB_thumb"/>
</dbReference>
<dbReference type="InterPro" id="IPR002054">
    <property type="entry name" value="DNA-dir_DNA_pol_X"/>
</dbReference>
<evidence type="ECO:0000256" key="3">
    <source>
        <dbReference type="ARBA" id="ARBA00022679"/>
    </source>
</evidence>